<organism evidence="7 8">
    <name type="scientific">Chryseobacterium hagamense</name>
    <dbReference type="NCBI Taxonomy" id="395935"/>
    <lineage>
        <taxon>Bacteria</taxon>
        <taxon>Pseudomonadati</taxon>
        <taxon>Bacteroidota</taxon>
        <taxon>Flavobacteriia</taxon>
        <taxon>Flavobacteriales</taxon>
        <taxon>Weeksellaceae</taxon>
        <taxon>Chryseobacterium group</taxon>
        <taxon>Chryseobacterium</taxon>
    </lineage>
</organism>
<feature type="transmembrane region" description="Helical" evidence="6">
    <location>
        <begin position="290"/>
        <end position="311"/>
    </location>
</feature>
<keyword evidence="2" id="KW-1003">Cell membrane</keyword>
<feature type="transmembrane region" description="Helical" evidence="6">
    <location>
        <begin position="46"/>
        <end position="70"/>
    </location>
</feature>
<feature type="transmembrane region" description="Helical" evidence="6">
    <location>
        <begin position="125"/>
        <end position="146"/>
    </location>
</feature>
<dbReference type="Pfam" id="PF01943">
    <property type="entry name" value="Polysacc_synt"/>
    <property type="match status" value="1"/>
</dbReference>
<dbReference type="Proteomes" id="UP000321863">
    <property type="component" value="Unassembled WGS sequence"/>
</dbReference>
<evidence type="ECO:0000313" key="8">
    <source>
        <dbReference type="Proteomes" id="UP000321863"/>
    </source>
</evidence>
<feature type="transmembrane region" description="Helical" evidence="6">
    <location>
        <begin position="366"/>
        <end position="383"/>
    </location>
</feature>
<dbReference type="InterPro" id="IPR050833">
    <property type="entry name" value="Poly_Biosynth_Transport"/>
</dbReference>
<keyword evidence="3 6" id="KW-0812">Transmembrane</keyword>
<proteinExistence type="predicted"/>
<dbReference type="PANTHER" id="PTHR30250:SF11">
    <property type="entry name" value="O-ANTIGEN TRANSPORTER-RELATED"/>
    <property type="match status" value="1"/>
</dbReference>
<dbReference type="AlphaFoldDB" id="A0A511YLU4"/>
<feature type="transmembrane region" description="Helical" evidence="6">
    <location>
        <begin position="91"/>
        <end position="113"/>
    </location>
</feature>
<evidence type="ECO:0000256" key="4">
    <source>
        <dbReference type="ARBA" id="ARBA00022989"/>
    </source>
</evidence>
<evidence type="ECO:0000256" key="2">
    <source>
        <dbReference type="ARBA" id="ARBA00022475"/>
    </source>
</evidence>
<sequence>MLLKIKDVLRGNKKIIENFSFLTFVQIFTLISPLLTYPYLIRIVGLELYGVIVFAQSIVGYISLFVNFGFGTSGPRDVAILKENHEKLSEYVSSVFILKFIFWIICFLVYFLTITLVPYFQDHLLIYYITFFISLGDLFFPIWFFQGIEKMKYITFINIIVKIIFVIGVFIFVKEQFDYINIVILNFLGALISGLLGCIMVFRYEKIKFIIVSREILAKEFKTNSSLFISTVSIQLYMNFNKMIIGSFLGMKEIAIYDLGEKIVTLLKTPLFMFNQAVFPKISREKSIQFINKSMLLVLGFIILIYLNVFIFSEEIVQFFIGKINQEAIIITRILGVSLVFMTISMFLGGLRLIPFGYNKEYMKAMLFNGIVYCVIISILYIFKSINLYSLTIGYVLVEILCCIYLFFVNKKLRLL</sequence>
<gene>
    <name evidence="7" type="ORF">CHA01nite_19090</name>
</gene>
<dbReference type="PANTHER" id="PTHR30250">
    <property type="entry name" value="PST FAMILY PREDICTED COLANIC ACID TRANSPORTER"/>
    <property type="match status" value="1"/>
</dbReference>
<evidence type="ECO:0000256" key="3">
    <source>
        <dbReference type="ARBA" id="ARBA00022692"/>
    </source>
</evidence>
<feature type="transmembrane region" description="Helical" evidence="6">
    <location>
        <begin position="389"/>
        <end position="408"/>
    </location>
</feature>
<feature type="transmembrane region" description="Helical" evidence="6">
    <location>
        <begin position="331"/>
        <end position="354"/>
    </location>
</feature>
<evidence type="ECO:0000256" key="5">
    <source>
        <dbReference type="ARBA" id="ARBA00023136"/>
    </source>
</evidence>
<feature type="transmembrane region" description="Helical" evidence="6">
    <location>
        <begin position="21"/>
        <end position="40"/>
    </location>
</feature>
<reference evidence="7 8" key="1">
    <citation type="submission" date="2019-07" db="EMBL/GenBank/DDBJ databases">
        <title>Whole genome shotgun sequence of Chryseobacterium hagamense NBRC 105253.</title>
        <authorList>
            <person name="Hosoyama A."/>
            <person name="Uohara A."/>
            <person name="Ohji S."/>
            <person name="Ichikawa N."/>
        </authorList>
    </citation>
    <scope>NUCLEOTIDE SEQUENCE [LARGE SCALE GENOMIC DNA]</scope>
    <source>
        <strain evidence="7 8">NBRC 105253</strain>
    </source>
</reference>
<feature type="transmembrane region" description="Helical" evidence="6">
    <location>
        <begin position="179"/>
        <end position="202"/>
    </location>
</feature>
<feature type="transmembrane region" description="Helical" evidence="6">
    <location>
        <begin position="153"/>
        <end position="173"/>
    </location>
</feature>
<protein>
    <submittedName>
        <fullName evidence="7">Teichoic acid transporter</fullName>
    </submittedName>
</protein>
<evidence type="ECO:0000256" key="1">
    <source>
        <dbReference type="ARBA" id="ARBA00004651"/>
    </source>
</evidence>
<comment type="caution">
    <text evidence="7">The sequence shown here is derived from an EMBL/GenBank/DDBJ whole genome shotgun (WGS) entry which is preliminary data.</text>
</comment>
<keyword evidence="5 6" id="KW-0472">Membrane</keyword>
<evidence type="ECO:0000256" key="6">
    <source>
        <dbReference type="SAM" id="Phobius"/>
    </source>
</evidence>
<accession>A0A511YLU4</accession>
<evidence type="ECO:0000313" key="7">
    <source>
        <dbReference type="EMBL" id="GEN76169.1"/>
    </source>
</evidence>
<dbReference type="InterPro" id="IPR002797">
    <property type="entry name" value="Polysacc_synth"/>
</dbReference>
<keyword evidence="8" id="KW-1185">Reference proteome</keyword>
<comment type="subcellular location">
    <subcellularLocation>
        <location evidence="1">Cell membrane</location>
        <topology evidence="1">Multi-pass membrane protein</topology>
    </subcellularLocation>
</comment>
<dbReference type="RefSeq" id="WP_146941098.1">
    <property type="nucleotide sequence ID" value="NZ_BJYJ01000008.1"/>
</dbReference>
<name>A0A511YLU4_9FLAO</name>
<dbReference type="GO" id="GO:0005886">
    <property type="term" value="C:plasma membrane"/>
    <property type="evidence" value="ECO:0007669"/>
    <property type="project" value="UniProtKB-SubCell"/>
</dbReference>
<keyword evidence="4 6" id="KW-1133">Transmembrane helix</keyword>
<dbReference type="EMBL" id="BJYJ01000008">
    <property type="protein sequence ID" value="GEN76169.1"/>
    <property type="molecule type" value="Genomic_DNA"/>
</dbReference>
<dbReference type="OrthoDB" id="9815702at2"/>